<evidence type="ECO:0000313" key="3">
    <source>
        <dbReference type="Proteomes" id="UP000281553"/>
    </source>
</evidence>
<keyword evidence="3" id="KW-1185">Reference proteome</keyword>
<keyword evidence="1" id="KW-0732">Signal</keyword>
<feature type="signal peptide" evidence="1">
    <location>
        <begin position="1"/>
        <end position="17"/>
    </location>
</feature>
<gene>
    <name evidence="2" type="ORF">DILT_LOCUS11690</name>
</gene>
<name>A0A3P7P684_DIBLA</name>
<evidence type="ECO:0008006" key="4">
    <source>
        <dbReference type="Google" id="ProtNLM"/>
    </source>
</evidence>
<accession>A0A3P7P684</accession>
<proteinExistence type="predicted"/>
<reference evidence="2 3" key="1">
    <citation type="submission" date="2018-11" db="EMBL/GenBank/DDBJ databases">
        <authorList>
            <consortium name="Pathogen Informatics"/>
        </authorList>
    </citation>
    <scope>NUCLEOTIDE SEQUENCE [LARGE SCALE GENOMIC DNA]</scope>
</reference>
<dbReference type="OrthoDB" id="6278072at2759"/>
<dbReference type="EMBL" id="UYRU01063861">
    <property type="protein sequence ID" value="VDN15859.1"/>
    <property type="molecule type" value="Genomic_DNA"/>
</dbReference>
<evidence type="ECO:0000313" key="2">
    <source>
        <dbReference type="EMBL" id="VDN15859.1"/>
    </source>
</evidence>
<organism evidence="2 3">
    <name type="scientific">Dibothriocephalus latus</name>
    <name type="common">Fish tapeworm</name>
    <name type="synonym">Diphyllobothrium latum</name>
    <dbReference type="NCBI Taxonomy" id="60516"/>
    <lineage>
        <taxon>Eukaryota</taxon>
        <taxon>Metazoa</taxon>
        <taxon>Spiralia</taxon>
        <taxon>Lophotrochozoa</taxon>
        <taxon>Platyhelminthes</taxon>
        <taxon>Cestoda</taxon>
        <taxon>Eucestoda</taxon>
        <taxon>Diphyllobothriidea</taxon>
        <taxon>Diphyllobothriidae</taxon>
        <taxon>Dibothriocephalus</taxon>
    </lineage>
</organism>
<dbReference type="AlphaFoldDB" id="A0A3P7P684"/>
<protein>
    <recommendedName>
        <fullName evidence="4">Secreted protein</fullName>
    </recommendedName>
</protein>
<feature type="chain" id="PRO_5018230190" description="Secreted protein" evidence="1">
    <location>
        <begin position="18"/>
        <end position="206"/>
    </location>
</feature>
<dbReference type="Proteomes" id="UP000281553">
    <property type="component" value="Unassembled WGS sequence"/>
</dbReference>
<sequence>MLSCIPLLLLSITTSFACSTNSEPEQCPRSDGQVSYADAVQKLVRSIQRYKEAYDLFKVTCNAFEMSIFAAQAKPQCHTVQSSVRVREVWCTIQTAQIDILIQQIAKGGAFWTSFDYVADYYVVIIPRAVLNVKLEETFLASSTASAFLLKLTELRIQNITSTIDEIQLSSLGIQLNPWSSWALARTGVFLQRAIVQRGVQQCQWS</sequence>
<evidence type="ECO:0000256" key="1">
    <source>
        <dbReference type="SAM" id="SignalP"/>
    </source>
</evidence>